<dbReference type="STRING" id="1653334.GA0071312_0457"/>
<evidence type="ECO:0000256" key="8">
    <source>
        <dbReference type="RuleBase" id="RU003956"/>
    </source>
</evidence>
<dbReference type="EC" id="4.2.1.1" evidence="2 8"/>
<comment type="catalytic activity">
    <reaction evidence="6 8">
        <text>hydrogencarbonate + H(+) = CO2 + H2O</text>
        <dbReference type="Rhea" id="RHEA:10748"/>
        <dbReference type="ChEBI" id="CHEBI:15377"/>
        <dbReference type="ChEBI" id="CHEBI:15378"/>
        <dbReference type="ChEBI" id="CHEBI:16526"/>
        <dbReference type="ChEBI" id="CHEBI:17544"/>
        <dbReference type="EC" id="4.2.1.1"/>
    </reaction>
</comment>
<keyword evidence="5 8" id="KW-0456">Lyase</keyword>
<dbReference type="InterPro" id="IPR001765">
    <property type="entry name" value="Carbonic_anhydrase"/>
</dbReference>
<accession>A0A0P7XA60</accession>
<proteinExistence type="inferred from homology"/>
<keyword evidence="3 7" id="KW-0479">Metal-binding</keyword>
<dbReference type="PROSITE" id="PS00705">
    <property type="entry name" value="PROK_CO2_ANHYDRASE_2"/>
    <property type="match status" value="1"/>
</dbReference>
<gene>
    <name evidence="9" type="primary">cynT</name>
    <name evidence="10" type="ORF">GA0071312_0457</name>
    <name evidence="9" type="ORF">HLUCCO17_02905</name>
</gene>
<organism evidence="9 11">
    <name type="scientific">Saliniramus fredricksonii</name>
    <dbReference type="NCBI Taxonomy" id="1653334"/>
    <lineage>
        <taxon>Bacteria</taxon>
        <taxon>Pseudomonadati</taxon>
        <taxon>Pseudomonadota</taxon>
        <taxon>Alphaproteobacteria</taxon>
        <taxon>Hyphomicrobiales</taxon>
        <taxon>Salinarimonadaceae</taxon>
        <taxon>Saliniramus</taxon>
    </lineage>
</organism>
<dbReference type="SMART" id="SM00947">
    <property type="entry name" value="Pro_CA"/>
    <property type="match status" value="1"/>
</dbReference>
<evidence type="ECO:0000313" key="12">
    <source>
        <dbReference type="Proteomes" id="UP000182800"/>
    </source>
</evidence>
<comment type="caution">
    <text evidence="9">The sequence shown here is derived from an EMBL/GenBank/DDBJ whole genome shotgun (WGS) entry which is preliminary data.</text>
</comment>
<feature type="binding site" evidence="7">
    <location>
        <position position="43"/>
    </location>
    <ligand>
        <name>Zn(2+)</name>
        <dbReference type="ChEBI" id="CHEBI:29105"/>
    </ligand>
</feature>
<evidence type="ECO:0000256" key="4">
    <source>
        <dbReference type="ARBA" id="ARBA00022833"/>
    </source>
</evidence>
<evidence type="ECO:0000256" key="1">
    <source>
        <dbReference type="ARBA" id="ARBA00006217"/>
    </source>
</evidence>
<evidence type="ECO:0000313" key="10">
    <source>
        <dbReference type="EMBL" id="SCC78727.1"/>
    </source>
</evidence>
<dbReference type="InterPro" id="IPR015892">
    <property type="entry name" value="Carbonic_anhydrase_CS"/>
</dbReference>
<dbReference type="InterPro" id="IPR036874">
    <property type="entry name" value="Carbonic_anhydrase_sf"/>
</dbReference>
<feature type="binding site" evidence="7">
    <location>
        <position position="105"/>
    </location>
    <ligand>
        <name>Zn(2+)</name>
        <dbReference type="ChEBI" id="CHEBI:29105"/>
    </ligand>
</feature>
<dbReference type="GO" id="GO:0008270">
    <property type="term" value="F:zinc ion binding"/>
    <property type="evidence" value="ECO:0007669"/>
    <property type="project" value="UniProtKB-UniRule"/>
</dbReference>
<evidence type="ECO:0000256" key="2">
    <source>
        <dbReference type="ARBA" id="ARBA00012925"/>
    </source>
</evidence>
<dbReference type="Proteomes" id="UP000050497">
    <property type="component" value="Unassembled WGS sequence"/>
</dbReference>
<dbReference type="Gene3D" id="3.40.1050.10">
    <property type="entry name" value="Carbonic anhydrase"/>
    <property type="match status" value="1"/>
</dbReference>
<feature type="binding site" evidence="7">
    <location>
        <position position="102"/>
    </location>
    <ligand>
        <name>Zn(2+)</name>
        <dbReference type="ChEBI" id="CHEBI:29105"/>
    </ligand>
</feature>
<dbReference type="GO" id="GO:0015976">
    <property type="term" value="P:carbon utilization"/>
    <property type="evidence" value="ECO:0007669"/>
    <property type="project" value="InterPro"/>
</dbReference>
<dbReference type="Proteomes" id="UP000182800">
    <property type="component" value="Unassembled WGS sequence"/>
</dbReference>
<dbReference type="EMBL" id="LJSX01000003">
    <property type="protein sequence ID" value="KPQ12126.1"/>
    <property type="molecule type" value="Genomic_DNA"/>
</dbReference>
<comment type="similarity">
    <text evidence="1 8">Belongs to the beta-class carbonic anhydrase family.</text>
</comment>
<evidence type="ECO:0000256" key="3">
    <source>
        <dbReference type="ARBA" id="ARBA00022723"/>
    </source>
</evidence>
<dbReference type="Pfam" id="PF00484">
    <property type="entry name" value="Pro_CA"/>
    <property type="match status" value="1"/>
</dbReference>
<reference evidence="10 12" key="2">
    <citation type="submission" date="2016-08" db="EMBL/GenBank/DDBJ databases">
        <authorList>
            <person name="Varghese N."/>
            <person name="Submissions Spin"/>
        </authorList>
    </citation>
    <scope>NUCLEOTIDE SEQUENCE [LARGE SCALE GENOMIC DNA]</scope>
    <source>
        <strain evidence="10 12">HL-109</strain>
    </source>
</reference>
<reference evidence="9 11" key="1">
    <citation type="submission" date="2015-09" db="EMBL/GenBank/DDBJ databases">
        <title>Identification and resolution of microdiversity through metagenomic sequencing of parallel consortia.</title>
        <authorList>
            <person name="Nelson W.C."/>
            <person name="Romine M.F."/>
            <person name="Lindemann S.R."/>
        </authorList>
    </citation>
    <scope>NUCLEOTIDE SEQUENCE [LARGE SCALE GENOMIC DNA]</scope>
    <source>
        <strain evidence="9">HL-109</strain>
    </source>
</reference>
<dbReference type="PANTHER" id="PTHR11002:SF76">
    <property type="entry name" value="CARBONIC ANHYDRASE"/>
    <property type="match status" value="1"/>
</dbReference>
<evidence type="ECO:0000256" key="7">
    <source>
        <dbReference type="PIRSR" id="PIRSR601765-1"/>
    </source>
</evidence>
<dbReference type="AlphaFoldDB" id="A0A0P7XA60"/>
<evidence type="ECO:0000313" key="9">
    <source>
        <dbReference type="EMBL" id="KPQ12126.1"/>
    </source>
</evidence>
<comment type="cofactor">
    <cofactor evidence="7">
        <name>Zn(2+)</name>
        <dbReference type="ChEBI" id="CHEBI:29105"/>
    </cofactor>
    <text evidence="7">Binds 1 zinc ion per subunit.</text>
</comment>
<evidence type="ECO:0000256" key="5">
    <source>
        <dbReference type="ARBA" id="ARBA00023239"/>
    </source>
</evidence>
<evidence type="ECO:0000313" key="11">
    <source>
        <dbReference type="Proteomes" id="UP000050497"/>
    </source>
</evidence>
<dbReference type="EMBL" id="FMBM01000001">
    <property type="protein sequence ID" value="SCC78727.1"/>
    <property type="molecule type" value="Genomic_DNA"/>
</dbReference>
<dbReference type="PANTHER" id="PTHR11002">
    <property type="entry name" value="CARBONIC ANHYDRASE"/>
    <property type="match status" value="1"/>
</dbReference>
<sequence length="207" mass="22266">MLPQRLMQGYRAYREKASGSQRVRFAGQARAQQPQTMVIGCCDSRVAPETIFDAEPGELFVCRNIANLVPRSDSPMGDASVAAALEYAVLALAVKHIVVLGHAGCGGIAAFARRAKPLSAQDYTGRWIAGIAEAQTRLPEKARGQTDYTTLLEQASVATSLHHLRGYPCVATAVESEGLTLHGAHFDIRTGALALYDQNAARFIRVA</sequence>
<keyword evidence="4 7" id="KW-0862">Zinc</keyword>
<feature type="binding site" evidence="7">
    <location>
        <position position="41"/>
    </location>
    <ligand>
        <name>Zn(2+)</name>
        <dbReference type="ChEBI" id="CHEBI:29105"/>
    </ligand>
</feature>
<evidence type="ECO:0000256" key="6">
    <source>
        <dbReference type="ARBA" id="ARBA00048348"/>
    </source>
</evidence>
<name>A0A0P7XA60_9HYPH</name>
<dbReference type="PATRIC" id="fig|1653334.4.peg.3184"/>
<dbReference type="SUPFAM" id="SSF53056">
    <property type="entry name" value="beta-carbonic anhydrase, cab"/>
    <property type="match status" value="1"/>
</dbReference>
<protein>
    <recommendedName>
        <fullName evidence="2 8">Carbonic anhydrase</fullName>
        <ecNumber evidence="2 8">4.2.1.1</ecNumber>
    </recommendedName>
    <alternativeName>
        <fullName evidence="8">Carbonate dehydratase</fullName>
    </alternativeName>
</protein>
<keyword evidence="12" id="KW-1185">Reference proteome</keyword>
<dbReference type="GO" id="GO:0004089">
    <property type="term" value="F:carbonate dehydratase activity"/>
    <property type="evidence" value="ECO:0007669"/>
    <property type="project" value="UniProtKB-UniRule"/>
</dbReference>
<comment type="function">
    <text evidence="8">Reversible hydration of carbon dioxide.</text>
</comment>